<protein>
    <submittedName>
        <fullName evidence="1">Uncharacterized protein</fullName>
    </submittedName>
</protein>
<evidence type="ECO:0000313" key="2">
    <source>
        <dbReference type="Proteomes" id="UP001627154"/>
    </source>
</evidence>
<keyword evidence="2" id="KW-1185">Reference proteome</keyword>
<sequence length="159" mass="18883">MCNVRFDRVLFYYGAWQESYRTDFQTIVPIIEFREGLPAPEDYSNDNERRKLLILDDLMRESSNADVLDLFTKGSHHKNLSIIFITQNVFHQGAKQRDLSLNTKYMVLFKNPRDKSQIRHLAQQVFPEDPKFHKRRTPTRRVFPTLICFSISRSPRETS</sequence>
<comment type="caution">
    <text evidence="1">The sequence shown here is derived from an EMBL/GenBank/DDBJ whole genome shotgun (WGS) entry which is preliminary data.</text>
</comment>
<dbReference type="AlphaFoldDB" id="A0ABD2VU05"/>
<organism evidence="1 2">
    <name type="scientific">Trichogramma kaykai</name>
    <dbReference type="NCBI Taxonomy" id="54128"/>
    <lineage>
        <taxon>Eukaryota</taxon>
        <taxon>Metazoa</taxon>
        <taxon>Ecdysozoa</taxon>
        <taxon>Arthropoda</taxon>
        <taxon>Hexapoda</taxon>
        <taxon>Insecta</taxon>
        <taxon>Pterygota</taxon>
        <taxon>Neoptera</taxon>
        <taxon>Endopterygota</taxon>
        <taxon>Hymenoptera</taxon>
        <taxon>Apocrita</taxon>
        <taxon>Proctotrupomorpha</taxon>
        <taxon>Chalcidoidea</taxon>
        <taxon>Trichogrammatidae</taxon>
        <taxon>Trichogramma</taxon>
    </lineage>
</organism>
<gene>
    <name evidence="1" type="ORF">TKK_020334</name>
</gene>
<dbReference type="Proteomes" id="UP001627154">
    <property type="component" value="Unassembled WGS sequence"/>
</dbReference>
<evidence type="ECO:0000313" key="1">
    <source>
        <dbReference type="EMBL" id="KAL3383986.1"/>
    </source>
</evidence>
<accession>A0ABD2VU05</accession>
<name>A0ABD2VU05_9HYME</name>
<proteinExistence type="predicted"/>
<reference evidence="1 2" key="1">
    <citation type="journal article" date="2024" name="bioRxiv">
        <title>A reference genome for Trichogramma kaykai: A tiny desert-dwelling parasitoid wasp with competing sex-ratio distorters.</title>
        <authorList>
            <person name="Culotta J."/>
            <person name="Lindsey A.R."/>
        </authorList>
    </citation>
    <scope>NUCLEOTIDE SEQUENCE [LARGE SCALE GENOMIC DNA]</scope>
    <source>
        <strain evidence="1 2">KSX58</strain>
    </source>
</reference>
<dbReference type="EMBL" id="JBJJXI010000181">
    <property type="protein sequence ID" value="KAL3383986.1"/>
    <property type="molecule type" value="Genomic_DNA"/>
</dbReference>